<dbReference type="UniPathway" id="UPA00143"/>
<gene>
    <name evidence="7" type="primary">PUB26_1</name>
    <name evidence="7" type="ORF">A4A49_20244</name>
</gene>
<dbReference type="SMR" id="A0A1J6IQX0"/>
<dbReference type="EC" id="2.3.2.27" evidence="5"/>
<comment type="function">
    <text evidence="5">Functions as an E3 ubiquitin ligase.</text>
</comment>
<keyword evidence="8" id="KW-1185">Reference proteome</keyword>
<dbReference type="GeneID" id="109236022"/>
<dbReference type="PANTHER" id="PTHR22849:SF103">
    <property type="entry name" value="U-BOX DOMAIN-CONTAINING PROTEIN"/>
    <property type="match status" value="1"/>
</dbReference>
<accession>A0A1J6IQX0</accession>
<proteinExistence type="predicted"/>
<feature type="domain" description="U-box" evidence="6">
    <location>
        <begin position="7"/>
        <end position="81"/>
    </location>
</feature>
<dbReference type="SMART" id="SM00504">
    <property type="entry name" value="Ubox"/>
    <property type="match status" value="1"/>
</dbReference>
<dbReference type="OMA" id="GRACMVQ"/>
<keyword evidence="3 5" id="KW-0808">Transferase</keyword>
<evidence type="ECO:0000259" key="6">
    <source>
        <dbReference type="PROSITE" id="PS51698"/>
    </source>
</evidence>
<sequence>MKEPEMAIPPLFRCPISLDLLKDPVTLSTGQTYDRSSIEKWLSCGNSTCPVTMQKLNDSSIVPNHTLRHLIHQWLQLNCRNGYDLHYFQTIDDSIVGLKHNLQSKESTLDTKVQALEKVLALSEDLPLENSFLIQLDFFQMILELALENAVDQSSYFQESLIFVEKALVCALKLLPFSDLGTLNMLKEDESKFTNFLILFKNGTFIIKKSLCHLIVAISSSLQSKELITMLGKSKILIQELVHVIEYNLDGCEESIRALSALSSLEQNREFIVKENAVKALITYILNAPNCQYRSLLAPIVAMKTIETLLVVESAKEKVLNHPNGVSAIVKMVFRVSSDNEGSESAVNSLIIVCHDFMQAREEAIYSGVLTQLLLLLQSQCSERTKNKARMLLKLLRSMCTGDQKQPL</sequence>
<dbReference type="InterPro" id="IPR013083">
    <property type="entry name" value="Znf_RING/FYVE/PHD"/>
</dbReference>
<evidence type="ECO:0000256" key="2">
    <source>
        <dbReference type="ARBA" id="ARBA00004906"/>
    </source>
</evidence>
<dbReference type="Gramene" id="OIT07246">
    <property type="protein sequence ID" value="OIT07246"/>
    <property type="gene ID" value="A4A49_20244"/>
</dbReference>
<dbReference type="OrthoDB" id="10064100at2759"/>
<dbReference type="GO" id="GO:0061630">
    <property type="term" value="F:ubiquitin protein ligase activity"/>
    <property type="evidence" value="ECO:0007669"/>
    <property type="project" value="UniProtKB-UniRule"/>
</dbReference>
<comment type="pathway">
    <text evidence="2 5">Protein modification; protein ubiquitination.</text>
</comment>
<dbReference type="SUPFAM" id="SSF48371">
    <property type="entry name" value="ARM repeat"/>
    <property type="match status" value="1"/>
</dbReference>
<dbReference type="InterPro" id="IPR011989">
    <property type="entry name" value="ARM-like"/>
</dbReference>
<reference evidence="7" key="1">
    <citation type="submission" date="2016-11" db="EMBL/GenBank/DDBJ databases">
        <title>The genome of Nicotiana attenuata.</title>
        <authorList>
            <person name="Xu S."/>
            <person name="Brockmoeller T."/>
            <person name="Gaquerel E."/>
            <person name="Navarro A."/>
            <person name="Kuhl H."/>
            <person name="Gase K."/>
            <person name="Ling Z."/>
            <person name="Zhou W."/>
            <person name="Kreitzer C."/>
            <person name="Stanke M."/>
            <person name="Tang H."/>
            <person name="Lyons E."/>
            <person name="Pandey P."/>
            <person name="Pandey S.P."/>
            <person name="Timmermann B."/>
            <person name="Baldwin I.T."/>
        </authorList>
    </citation>
    <scope>NUCLEOTIDE SEQUENCE [LARGE SCALE GENOMIC DNA]</scope>
    <source>
        <strain evidence="7">UT</strain>
    </source>
</reference>
<comment type="catalytic activity">
    <reaction evidence="1 5">
        <text>S-ubiquitinyl-[E2 ubiquitin-conjugating enzyme]-L-cysteine + [acceptor protein]-L-lysine = [E2 ubiquitin-conjugating enzyme]-L-cysteine + N(6)-ubiquitinyl-[acceptor protein]-L-lysine.</text>
        <dbReference type="EC" id="2.3.2.27"/>
    </reaction>
</comment>
<dbReference type="PANTHER" id="PTHR22849">
    <property type="entry name" value="WDSAM1 PROTEIN"/>
    <property type="match status" value="1"/>
</dbReference>
<protein>
    <recommendedName>
        <fullName evidence="5 6">U-box domain-containing protein</fullName>
        <ecNumber evidence="5">2.3.2.27</ecNumber>
    </recommendedName>
    <alternativeName>
        <fullName evidence="5">RING-type E3 ubiquitin transferase PUB</fullName>
    </alternativeName>
</protein>
<dbReference type="Pfam" id="PF25598">
    <property type="entry name" value="ARM_PUB"/>
    <property type="match status" value="1"/>
</dbReference>
<dbReference type="Gene3D" id="1.25.10.10">
    <property type="entry name" value="Leucine-rich Repeat Variant"/>
    <property type="match status" value="1"/>
</dbReference>
<name>A0A1J6IQX0_NICAT</name>
<dbReference type="InterPro" id="IPR045210">
    <property type="entry name" value="RING-Ubox_PUB"/>
</dbReference>
<evidence type="ECO:0000256" key="1">
    <source>
        <dbReference type="ARBA" id="ARBA00000900"/>
    </source>
</evidence>
<evidence type="ECO:0000313" key="8">
    <source>
        <dbReference type="Proteomes" id="UP000187609"/>
    </source>
</evidence>
<dbReference type="InterPro" id="IPR045185">
    <property type="entry name" value="PUB22/23/24-like"/>
</dbReference>
<dbReference type="SUPFAM" id="SSF57850">
    <property type="entry name" value="RING/U-box"/>
    <property type="match status" value="1"/>
</dbReference>
<dbReference type="Pfam" id="PF04564">
    <property type="entry name" value="U-box"/>
    <property type="match status" value="1"/>
</dbReference>
<dbReference type="KEGG" id="nau:109236022"/>
<evidence type="ECO:0000256" key="3">
    <source>
        <dbReference type="ARBA" id="ARBA00022679"/>
    </source>
</evidence>
<comment type="caution">
    <text evidence="7">The sequence shown here is derived from an EMBL/GenBank/DDBJ whole genome shotgun (WGS) entry which is preliminary data.</text>
</comment>
<dbReference type="InterPro" id="IPR016024">
    <property type="entry name" value="ARM-type_fold"/>
</dbReference>
<dbReference type="FunFam" id="3.30.40.10:FF:000442">
    <property type="entry name" value="RING-type E3 ubiquitin transferase"/>
    <property type="match status" value="1"/>
</dbReference>
<dbReference type="CDD" id="cd16664">
    <property type="entry name" value="RING-Ubox_PUB"/>
    <property type="match status" value="1"/>
</dbReference>
<dbReference type="InterPro" id="IPR003613">
    <property type="entry name" value="Ubox_domain"/>
</dbReference>
<dbReference type="InterPro" id="IPR058678">
    <property type="entry name" value="ARM_PUB"/>
</dbReference>
<evidence type="ECO:0000256" key="5">
    <source>
        <dbReference type="RuleBase" id="RU369093"/>
    </source>
</evidence>
<dbReference type="AlphaFoldDB" id="A0A1J6IQX0"/>
<dbReference type="Gene3D" id="3.30.40.10">
    <property type="entry name" value="Zinc/RING finger domain, C3HC4 (zinc finger)"/>
    <property type="match status" value="1"/>
</dbReference>
<dbReference type="EMBL" id="MJEQ01037183">
    <property type="protein sequence ID" value="OIT07246.1"/>
    <property type="molecule type" value="Genomic_DNA"/>
</dbReference>
<keyword evidence="4 5" id="KW-0833">Ubl conjugation pathway</keyword>
<evidence type="ECO:0000256" key="4">
    <source>
        <dbReference type="ARBA" id="ARBA00022786"/>
    </source>
</evidence>
<dbReference type="STRING" id="49451.A0A1J6IQX0"/>
<dbReference type="Proteomes" id="UP000187609">
    <property type="component" value="Unassembled WGS sequence"/>
</dbReference>
<dbReference type="PROSITE" id="PS51698">
    <property type="entry name" value="U_BOX"/>
    <property type="match status" value="1"/>
</dbReference>
<dbReference type="GO" id="GO:0016567">
    <property type="term" value="P:protein ubiquitination"/>
    <property type="evidence" value="ECO:0007669"/>
    <property type="project" value="UniProtKB-UniRule"/>
</dbReference>
<organism evidence="7 8">
    <name type="scientific">Nicotiana attenuata</name>
    <name type="common">Coyote tobacco</name>
    <dbReference type="NCBI Taxonomy" id="49451"/>
    <lineage>
        <taxon>Eukaryota</taxon>
        <taxon>Viridiplantae</taxon>
        <taxon>Streptophyta</taxon>
        <taxon>Embryophyta</taxon>
        <taxon>Tracheophyta</taxon>
        <taxon>Spermatophyta</taxon>
        <taxon>Magnoliopsida</taxon>
        <taxon>eudicotyledons</taxon>
        <taxon>Gunneridae</taxon>
        <taxon>Pentapetalae</taxon>
        <taxon>asterids</taxon>
        <taxon>lamiids</taxon>
        <taxon>Solanales</taxon>
        <taxon>Solanaceae</taxon>
        <taxon>Nicotianoideae</taxon>
        <taxon>Nicotianeae</taxon>
        <taxon>Nicotiana</taxon>
    </lineage>
</organism>
<evidence type="ECO:0000313" key="7">
    <source>
        <dbReference type="EMBL" id="OIT07246.1"/>
    </source>
</evidence>